<dbReference type="PANTHER" id="PTHR34982">
    <property type="entry name" value="YOP PROTEINS TRANSLOCATION PROTEIN L"/>
    <property type="match status" value="1"/>
</dbReference>
<evidence type="ECO:0000256" key="5">
    <source>
        <dbReference type="ARBA" id="ARBA00022795"/>
    </source>
</evidence>
<dbReference type="InterPro" id="IPR051472">
    <property type="entry name" value="T3SS_Stator/FliH"/>
</dbReference>
<evidence type="ECO:0000259" key="9">
    <source>
        <dbReference type="Pfam" id="PF02108"/>
    </source>
</evidence>
<dbReference type="InterPro" id="IPR018035">
    <property type="entry name" value="Flagellar_FliH/T3SS_HrpE"/>
</dbReference>
<keyword evidence="8" id="KW-0175">Coiled coil</keyword>
<feature type="coiled-coil region" evidence="8">
    <location>
        <begin position="30"/>
        <end position="57"/>
    </location>
</feature>
<comment type="function">
    <text evidence="1">Needed for flagellar regrowth and assembly.</text>
</comment>
<keyword evidence="6" id="KW-0653">Protein transport</keyword>
<feature type="domain" description="Flagellar assembly protein FliH/Type III secretion system HrpE" evidence="9">
    <location>
        <begin position="81"/>
        <end position="199"/>
    </location>
</feature>
<dbReference type="RefSeq" id="WP_353982771.1">
    <property type="nucleotide sequence ID" value="NZ_JBEWLY010000007.1"/>
</dbReference>
<comment type="similarity">
    <text evidence="2">Belongs to the FliH family.</text>
</comment>
<dbReference type="Pfam" id="PF02108">
    <property type="entry name" value="FliH"/>
    <property type="match status" value="1"/>
</dbReference>
<protein>
    <recommendedName>
        <fullName evidence="3">Flagellar assembly protein FliH</fullName>
    </recommendedName>
</protein>
<proteinExistence type="inferred from homology"/>
<evidence type="ECO:0000256" key="4">
    <source>
        <dbReference type="ARBA" id="ARBA00022448"/>
    </source>
</evidence>
<evidence type="ECO:0000313" key="10">
    <source>
        <dbReference type="EMBL" id="MET1754366.1"/>
    </source>
</evidence>
<keyword evidence="7" id="KW-1006">Bacterial flagellum protein export</keyword>
<dbReference type="EMBL" id="JBEWLY010000007">
    <property type="protein sequence ID" value="MET1754366.1"/>
    <property type="molecule type" value="Genomic_DNA"/>
</dbReference>
<keyword evidence="4" id="KW-0813">Transport</keyword>
<sequence>MITNAQVKPFPFTRIFSEPTVAVAAAGVEEAALTARIAELEVERERMRAEHEAALGLTRAEAFQQGLEQARGERETALLAAVDALQASIEAMEEGLGAIEDQLTREAGELALAAADLLAARALEHDSSLAIDEAIGRALGQVRRGQPIRIRVHPDLVADVERLVADRQAHERRRLSLLVFADASLSLGDAALQWDEGGLRLDADARREAIRAEMAGIFTPA</sequence>
<name>A0ABV2CXP9_9SPHN</name>
<evidence type="ECO:0000256" key="1">
    <source>
        <dbReference type="ARBA" id="ARBA00003041"/>
    </source>
</evidence>
<evidence type="ECO:0000256" key="2">
    <source>
        <dbReference type="ARBA" id="ARBA00006602"/>
    </source>
</evidence>
<dbReference type="Proteomes" id="UP001548713">
    <property type="component" value="Unassembled WGS sequence"/>
</dbReference>
<evidence type="ECO:0000313" key="11">
    <source>
        <dbReference type="Proteomes" id="UP001548713"/>
    </source>
</evidence>
<evidence type="ECO:0000256" key="6">
    <source>
        <dbReference type="ARBA" id="ARBA00022927"/>
    </source>
</evidence>
<evidence type="ECO:0000256" key="3">
    <source>
        <dbReference type="ARBA" id="ARBA00016507"/>
    </source>
</evidence>
<dbReference type="PANTHER" id="PTHR34982:SF1">
    <property type="entry name" value="FLAGELLAR ASSEMBLY PROTEIN FLIH"/>
    <property type="match status" value="1"/>
</dbReference>
<comment type="caution">
    <text evidence="10">The sequence shown here is derived from an EMBL/GenBank/DDBJ whole genome shotgun (WGS) entry which is preliminary data.</text>
</comment>
<keyword evidence="5" id="KW-1005">Bacterial flagellum biogenesis</keyword>
<gene>
    <name evidence="10" type="ORF">ABVV53_02640</name>
</gene>
<accession>A0ABV2CXP9</accession>
<organism evidence="10 11">
    <name type="scientific">Novosphingobium kalidii</name>
    <dbReference type="NCBI Taxonomy" id="3230299"/>
    <lineage>
        <taxon>Bacteria</taxon>
        <taxon>Pseudomonadati</taxon>
        <taxon>Pseudomonadota</taxon>
        <taxon>Alphaproteobacteria</taxon>
        <taxon>Sphingomonadales</taxon>
        <taxon>Sphingomonadaceae</taxon>
        <taxon>Novosphingobium</taxon>
    </lineage>
</organism>
<keyword evidence="11" id="KW-1185">Reference proteome</keyword>
<evidence type="ECO:0000256" key="7">
    <source>
        <dbReference type="ARBA" id="ARBA00023225"/>
    </source>
</evidence>
<evidence type="ECO:0000256" key="8">
    <source>
        <dbReference type="SAM" id="Coils"/>
    </source>
</evidence>
<reference evidence="10 11" key="1">
    <citation type="submission" date="2024-07" db="EMBL/GenBank/DDBJ databases">
        <title>Novosphingobium kalidii RD2P27.</title>
        <authorList>
            <person name="Sun J.-Q."/>
        </authorList>
    </citation>
    <scope>NUCLEOTIDE SEQUENCE [LARGE SCALE GENOMIC DNA]</scope>
    <source>
        <strain evidence="10 11">RD2P27</strain>
    </source>
</reference>